<dbReference type="InterPro" id="IPR050630">
    <property type="entry name" value="WD_repeat_EMAP"/>
</dbReference>
<feature type="domain" description="EML-like first beta-propeller" evidence="16">
    <location>
        <begin position="262"/>
        <end position="521"/>
    </location>
</feature>
<accession>A0A7N8XR57</accession>
<evidence type="ECO:0000256" key="13">
    <source>
        <dbReference type="PROSITE-ProRule" id="PRU00221"/>
    </source>
</evidence>
<feature type="domain" description="EML-like second beta-propeller" evidence="17">
    <location>
        <begin position="538"/>
        <end position="807"/>
    </location>
</feature>
<evidence type="ECO:0000256" key="3">
    <source>
        <dbReference type="ARBA" id="ARBA00006489"/>
    </source>
</evidence>
<dbReference type="InterPro" id="IPR005108">
    <property type="entry name" value="HELP"/>
</dbReference>
<evidence type="ECO:0000256" key="12">
    <source>
        <dbReference type="ARBA" id="ARBA00023306"/>
    </source>
</evidence>
<keyword evidence="8" id="KW-0677">Repeat</keyword>
<keyword evidence="19" id="KW-1185">Reference proteome</keyword>
<evidence type="ECO:0000256" key="9">
    <source>
        <dbReference type="ARBA" id="ARBA00022776"/>
    </source>
</evidence>
<evidence type="ECO:0000259" key="16">
    <source>
        <dbReference type="Pfam" id="PF23409"/>
    </source>
</evidence>
<dbReference type="GO" id="GO:0051301">
    <property type="term" value="P:cell division"/>
    <property type="evidence" value="ECO:0007669"/>
    <property type="project" value="UniProtKB-KW"/>
</dbReference>
<sequence length="920" mass="101746">MKNVLDCFLRLCSCGRDYVSVFVRTSFSFDHPSEDISAKLGSVGLVGGQIQFRTESGVGQRCILSSRVPLTVDDSMSGASVSDVNDRLSALELRVQQQEDELTVMKAALADVLRRLAASEDSAASATKKQHGGKGNFVVSHSPGFVHSGAERKKELSSQRSQMEEIQEHLFFQHSLPCVSAVSEGNHIKMFMRGRPITMFIPSDVENYEDVRTELPSERLKLEWVYGYRGRDCRANVYLLPTGEIVYFIASVVVLFNYEERTQRHYLGHTDCVKCLAIHPDKIRIATGQIAGVDKDGRPLQPHVRVWDSVSLSTLQVVGLGTFERGVGSLAFSKDSGQHLSVIDDCNDHMLTVWDWQKKSKIAEIKTTNEVVLAVEFHPTDPTTIVTCGKSHIFFWLWSGNSLARKQGIFGKYEKPKFIQCLAFLSTGDILTGDSGGVLLVWTRTFQICRQVKGHDGSVFCMCEMRSGTLLTGGGKDRKIILSHDCVILQVPDQYGTIRAVAEGKGEEFLVGTSRNFILRGTFNDGFLVEVQGHTDELWGLASHPSRHMFLTCAQDRLVCLWNSVDHSLQWSRTLEEHGHCADFHPSGAVVTIGTHSGKWYVLDAETTDLVGIHTDGNEQLSVMRFSVDGRLLAVGSHDNFIYLYTVTDRGRKYSRYGKCTGHSSYITHLDWSPDNNFIMSNSGDYEILYWDVPNGCKLIRNRSECKDIHWATYTCVLGYHVFGVWPEGSDGTDINALIRSHNRKVIALADDFCKVHLFAYPCSTPKAPSHKYSAHSSHVTNVTFLHNDSHLISTGGKDTSIMQWRLVEKASLSLADGLLSNSALRRADPVFPPPPPTTAATAPTQEPNPPITANGTQEPTPETPPPIELVPPTSELTPPCSESTPPPSDSTVSLKDSLERSDDTATPSDEGLPPLTPPS</sequence>
<dbReference type="Proteomes" id="UP000261640">
    <property type="component" value="Unplaced"/>
</dbReference>
<dbReference type="GO" id="GO:0005874">
    <property type="term" value="C:microtubule"/>
    <property type="evidence" value="ECO:0007669"/>
    <property type="project" value="UniProtKB-KW"/>
</dbReference>
<feature type="repeat" description="WD" evidence="13">
    <location>
        <begin position="660"/>
        <end position="701"/>
    </location>
</feature>
<dbReference type="GO" id="GO:0000226">
    <property type="term" value="P:microtubule cytoskeleton organization"/>
    <property type="evidence" value="ECO:0007669"/>
    <property type="project" value="TreeGrafter"/>
</dbReference>
<dbReference type="Gene3D" id="2.130.10.10">
    <property type="entry name" value="YVTN repeat-like/Quinoprotein amine dehydrogenase"/>
    <property type="match status" value="2"/>
</dbReference>
<comment type="similarity">
    <text evidence="3">Belongs to the WD repeat EMAP family.</text>
</comment>
<dbReference type="InterPro" id="IPR055442">
    <property type="entry name" value="Beta-prop_EML-like_2nd"/>
</dbReference>
<dbReference type="InterPro" id="IPR055439">
    <property type="entry name" value="Beta-prop_EML_1st"/>
</dbReference>
<reference evidence="18" key="2">
    <citation type="submission" date="2025-09" db="UniProtKB">
        <authorList>
            <consortium name="Ensembl"/>
        </authorList>
    </citation>
    <scope>IDENTIFICATION</scope>
</reference>
<keyword evidence="9" id="KW-0498">Mitosis</keyword>
<name>A0A7N8XR57_9TELE</name>
<evidence type="ECO:0000256" key="1">
    <source>
        <dbReference type="ARBA" id="ARBA00004186"/>
    </source>
</evidence>
<evidence type="ECO:0000259" key="17">
    <source>
        <dbReference type="Pfam" id="PF23414"/>
    </source>
</evidence>
<evidence type="ECO:0000313" key="18">
    <source>
        <dbReference type="Ensembl" id="ENSMAMP00000054087.1"/>
    </source>
</evidence>
<evidence type="ECO:0000256" key="11">
    <source>
        <dbReference type="ARBA" id="ARBA00023212"/>
    </source>
</evidence>
<keyword evidence="11" id="KW-0206">Cytoskeleton</keyword>
<feature type="repeat" description="WD" evidence="13">
    <location>
        <begin position="773"/>
        <end position="815"/>
    </location>
</feature>
<feature type="coiled-coil region" evidence="14">
    <location>
        <begin position="81"/>
        <end position="115"/>
    </location>
</feature>
<dbReference type="Pfam" id="PF03451">
    <property type="entry name" value="HELP"/>
    <property type="match status" value="1"/>
</dbReference>
<dbReference type="SMART" id="SM00320">
    <property type="entry name" value="WD40"/>
    <property type="match status" value="10"/>
</dbReference>
<dbReference type="GO" id="GO:0072686">
    <property type="term" value="C:mitotic spindle"/>
    <property type="evidence" value="ECO:0007669"/>
    <property type="project" value="TreeGrafter"/>
</dbReference>
<keyword evidence="10 14" id="KW-0175">Coiled coil</keyword>
<dbReference type="FunFam" id="2.130.10.10:FF:000019">
    <property type="entry name" value="echinoderm microtubule-associated protein-like 4 isoform X2"/>
    <property type="match status" value="1"/>
</dbReference>
<dbReference type="PANTHER" id="PTHR13720:SF11">
    <property type="entry name" value="ECHINODERM MICROTUBULE-ASSOCIATED PROTEIN-LIKE 4"/>
    <property type="match status" value="1"/>
</dbReference>
<dbReference type="GO" id="GO:0030496">
    <property type="term" value="C:midbody"/>
    <property type="evidence" value="ECO:0007669"/>
    <property type="project" value="UniProtKB-SubCell"/>
</dbReference>
<feature type="region of interest" description="Disordered" evidence="15">
    <location>
        <begin position="826"/>
        <end position="920"/>
    </location>
</feature>
<evidence type="ECO:0000256" key="14">
    <source>
        <dbReference type="SAM" id="Coils"/>
    </source>
</evidence>
<dbReference type="Pfam" id="PF23414">
    <property type="entry name" value="Beta-prop_EML_2"/>
    <property type="match status" value="1"/>
</dbReference>
<keyword evidence="5 13" id="KW-0853">WD repeat</keyword>
<dbReference type="PROSITE" id="PS50082">
    <property type="entry name" value="WD_REPEATS_2"/>
    <property type="match status" value="3"/>
</dbReference>
<dbReference type="PROSITE" id="PS50294">
    <property type="entry name" value="WD_REPEATS_REGION"/>
    <property type="match status" value="1"/>
</dbReference>
<evidence type="ECO:0000256" key="4">
    <source>
        <dbReference type="ARBA" id="ARBA00022490"/>
    </source>
</evidence>
<dbReference type="PANTHER" id="PTHR13720">
    <property type="entry name" value="WD-40 REPEAT PROTEIN"/>
    <property type="match status" value="1"/>
</dbReference>
<dbReference type="SUPFAM" id="SSF50998">
    <property type="entry name" value="Quinoprotein alcohol dehydrogenase-like"/>
    <property type="match status" value="1"/>
</dbReference>
<evidence type="ECO:0000256" key="15">
    <source>
        <dbReference type="SAM" id="MobiDB-lite"/>
    </source>
</evidence>
<evidence type="ECO:0000313" key="19">
    <source>
        <dbReference type="Proteomes" id="UP000261640"/>
    </source>
</evidence>
<dbReference type="GO" id="GO:0008017">
    <property type="term" value="F:microtubule binding"/>
    <property type="evidence" value="ECO:0007669"/>
    <property type="project" value="TreeGrafter"/>
</dbReference>
<evidence type="ECO:0000256" key="8">
    <source>
        <dbReference type="ARBA" id="ARBA00022737"/>
    </source>
</evidence>
<comment type="subcellular location">
    <subcellularLocation>
        <location evidence="1">Cytoplasm</location>
        <location evidence="1">Cytoskeleton</location>
        <location evidence="1">Spindle</location>
    </subcellularLocation>
    <subcellularLocation>
        <location evidence="2">Midbody</location>
    </subcellularLocation>
</comment>
<keyword evidence="7" id="KW-0493">Microtubule</keyword>
<organism evidence="18 19">
    <name type="scientific">Mastacembelus armatus</name>
    <name type="common">zig-zag eel</name>
    <dbReference type="NCBI Taxonomy" id="205130"/>
    <lineage>
        <taxon>Eukaryota</taxon>
        <taxon>Metazoa</taxon>
        <taxon>Chordata</taxon>
        <taxon>Craniata</taxon>
        <taxon>Vertebrata</taxon>
        <taxon>Euteleostomi</taxon>
        <taxon>Actinopterygii</taxon>
        <taxon>Neopterygii</taxon>
        <taxon>Teleostei</taxon>
        <taxon>Neoteleostei</taxon>
        <taxon>Acanthomorphata</taxon>
        <taxon>Anabantaria</taxon>
        <taxon>Synbranchiformes</taxon>
        <taxon>Mastacembelidae</taxon>
        <taxon>Mastacembelus</taxon>
    </lineage>
</organism>
<dbReference type="SUPFAM" id="SSF50960">
    <property type="entry name" value="TolB, C-terminal domain"/>
    <property type="match status" value="1"/>
</dbReference>
<dbReference type="Pfam" id="PF23409">
    <property type="entry name" value="Beta-prop_EML"/>
    <property type="match status" value="1"/>
</dbReference>
<evidence type="ECO:0000256" key="6">
    <source>
        <dbReference type="ARBA" id="ARBA00022618"/>
    </source>
</evidence>
<keyword evidence="4" id="KW-0963">Cytoplasm</keyword>
<feature type="repeat" description="WD" evidence="13">
    <location>
        <begin position="531"/>
        <end position="563"/>
    </location>
</feature>
<proteinExistence type="inferred from homology"/>
<protein>
    <submittedName>
        <fullName evidence="18">EMAP like 4</fullName>
    </submittedName>
</protein>
<dbReference type="CDD" id="cd21950">
    <property type="entry name" value="TD_EMAP4"/>
    <property type="match status" value="1"/>
</dbReference>
<dbReference type="AlphaFoldDB" id="A0A7N8XR57"/>
<dbReference type="Ensembl" id="ENSMAMT00000040305.1">
    <property type="protein sequence ID" value="ENSMAMP00000054087.1"/>
    <property type="gene ID" value="ENSMAMG00000022431.2"/>
</dbReference>
<feature type="compositionally biased region" description="Low complexity" evidence="15">
    <location>
        <begin position="871"/>
        <end position="894"/>
    </location>
</feature>
<keyword evidence="12" id="KW-0131">Cell cycle</keyword>
<dbReference type="InterPro" id="IPR015943">
    <property type="entry name" value="WD40/YVTN_repeat-like_dom_sf"/>
</dbReference>
<evidence type="ECO:0000256" key="2">
    <source>
        <dbReference type="ARBA" id="ARBA00004214"/>
    </source>
</evidence>
<evidence type="ECO:0000256" key="5">
    <source>
        <dbReference type="ARBA" id="ARBA00022574"/>
    </source>
</evidence>
<reference evidence="18" key="1">
    <citation type="submission" date="2025-08" db="UniProtKB">
        <authorList>
            <consortium name="Ensembl"/>
        </authorList>
    </citation>
    <scope>IDENTIFICATION</scope>
</reference>
<dbReference type="GeneTree" id="ENSGT00940000158434"/>
<evidence type="ECO:0000256" key="10">
    <source>
        <dbReference type="ARBA" id="ARBA00023054"/>
    </source>
</evidence>
<evidence type="ECO:0000256" key="7">
    <source>
        <dbReference type="ARBA" id="ARBA00022701"/>
    </source>
</evidence>
<dbReference type="InterPro" id="IPR001680">
    <property type="entry name" value="WD40_rpt"/>
</dbReference>
<dbReference type="InterPro" id="IPR011047">
    <property type="entry name" value="Quinoprotein_ADH-like_sf"/>
</dbReference>
<dbReference type="FunFam" id="2.130.10.10:FF:000005">
    <property type="entry name" value="Putative echinoderm microtubule-associated protein-like 1"/>
    <property type="match status" value="1"/>
</dbReference>
<keyword evidence="6" id="KW-0132">Cell division</keyword>